<proteinExistence type="predicted"/>
<dbReference type="Proteomes" id="UP000887013">
    <property type="component" value="Unassembled WGS sequence"/>
</dbReference>
<dbReference type="EMBL" id="BMAW01049666">
    <property type="protein sequence ID" value="GFS71701.1"/>
    <property type="molecule type" value="Genomic_DNA"/>
</dbReference>
<reference evidence="1" key="1">
    <citation type="submission" date="2020-08" db="EMBL/GenBank/DDBJ databases">
        <title>Multicomponent nature underlies the extraordinary mechanical properties of spider dragline silk.</title>
        <authorList>
            <person name="Kono N."/>
            <person name="Nakamura H."/>
            <person name="Mori M."/>
            <person name="Yoshida Y."/>
            <person name="Ohtoshi R."/>
            <person name="Malay A.D."/>
            <person name="Moran D.A.P."/>
            <person name="Tomita M."/>
            <person name="Numata K."/>
            <person name="Arakawa K."/>
        </authorList>
    </citation>
    <scope>NUCLEOTIDE SEQUENCE</scope>
</reference>
<comment type="caution">
    <text evidence="1">The sequence shown here is derived from an EMBL/GenBank/DDBJ whole genome shotgun (WGS) entry which is preliminary data.</text>
</comment>
<accession>A0A8X6MPW8</accession>
<dbReference type="AlphaFoldDB" id="A0A8X6MPW8"/>
<name>A0A8X6MPW8_NEPPI</name>
<evidence type="ECO:0000313" key="1">
    <source>
        <dbReference type="EMBL" id="GFS71701.1"/>
    </source>
</evidence>
<protein>
    <submittedName>
        <fullName evidence="1">Uncharacterized protein</fullName>
    </submittedName>
</protein>
<organism evidence="1 2">
    <name type="scientific">Nephila pilipes</name>
    <name type="common">Giant wood spider</name>
    <name type="synonym">Nephila maculata</name>
    <dbReference type="NCBI Taxonomy" id="299642"/>
    <lineage>
        <taxon>Eukaryota</taxon>
        <taxon>Metazoa</taxon>
        <taxon>Ecdysozoa</taxon>
        <taxon>Arthropoda</taxon>
        <taxon>Chelicerata</taxon>
        <taxon>Arachnida</taxon>
        <taxon>Araneae</taxon>
        <taxon>Araneomorphae</taxon>
        <taxon>Entelegynae</taxon>
        <taxon>Araneoidea</taxon>
        <taxon>Nephilidae</taxon>
        <taxon>Nephila</taxon>
    </lineage>
</organism>
<keyword evidence="2" id="KW-1185">Reference proteome</keyword>
<gene>
    <name evidence="1" type="ORF">NPIL_267311</name>
</gene>
<evidence type="ECO:0000313" key="2">
    <source>
        <dbReference type="Proteomes" id="UP000887013"/>
    </source>
</evidence>
<sequence>MVGPQNSRQEIRQRLACDRSPIIGKYLGGIWEKDFPEAKRKDFKWLNKLCQENCEYLKMVPGRLTPNQPMRRPKSVENCISGFHKTLRESLSMVGEKTFIEFPTRDLKTLHVKDVLGA</sequence>